<evidence type="ECO:0000313" key="3">
    <source>
        <dbReference type="EMBL" id="MDT0531430.1"/>
    </source>
</evidence>
<feature type="compositionally biased region" description="Low complexity" evidence="1">
    <location>
        <begin position="544"/>
        <end position="559"/>
    </location>
</feature>
<keyword evidence="2" id="KW-1133">Transmembrane helix</keyword>
<feature type="transmembrane region" description="Helical" evidence="2">
    <location>
        <begin position="83"/>
        <end position="107"/>
    </location>
</feature>
<name>A0ABU2WZR6_9ACTN</name>
<sequence>MVVRQHSGPRDEAPSARSHPDAGSEATRYLCAAAHTDDAFTERVLAEVFDDDLRAVAPSVGFDLGTVLRHCLSARRRRRLRDVGLLVAGGLAVLLAPLATVLVGVTMAVGSSLAPLRPGRNGPVGPLLSMIAIATVSLVLVFQLGAATPGDDPAGLPGWFVGRPWLALPAGLVAYLVLVGHLLGTRRLLVTRLRRARFRPGPPDVASLPARDAERLAAVDRAQGGNVTVYGGYTPFVGHGTPVAGWSFALPILADAHGPAGTALTGDVSAPAPFTVVELIDHVRARLAAIRLDQAGDPSPERLAGLLLEDRVFVCGDRLTGDARLLPHRERMPRQRWSDDEVREVAGRPQGAARHYLCALVPSWGGEVVASTFLHFSTDGQVLYLECARTVLEPPRQGYHDVDRLTEWLPVSQLAQVLAAGTERLLPTALGAPLRLLRDLVRGAARGRRQARLRQLAREDLGYDYGARVGVREVASGAEYHNYFQVLDAAKHLKVVERHVLAAIMDFLDARGVDTAEFRNRQTTILNQGVIQTGGLSVVGNQAVGQGARAEQQAEGAPPRGRRPRDD</sequence>
<feature type="compositionally biased region" description="Basic and acidic residues" evidence="1">
    <location>
        <begin position="8"/>
        <end position="22"/>
    </location>
</feature>
<feature type="region of interest" description="Disordered" evidence="1">
    <location>
        <begin position="1"/>
        <end position="23"/>
    </location>
</feature>
<proteinExistence type="predicted"/>
<dbReference type="Proteomes" id="UP001180973">
    <property type="component" value="Unassembled WGS sequence"/>
</dbReference>
<accession>A0ABU2WZR6</accession>
<evidence type="ECO:0000256" key="2">
    <source>
        <dbReference type="SAM" id="Phobius"/>
    </source>
</evidence>
<comment type="caution">
    <text evidence="3">The sequence shown here is derived from an EMBL/GenBank/DDBJ whole genome shotgun (WGS) entry which is preliminary data.</text>
</comment>
<evidence type="ECO:0000256" key="1">
    <source>
        <dbReference type="SAM" id="MobiDB-lite"/>
    </source>
</evidence>
<gene>
    <name evidence="3" type="ORF">RM555_20815</name>
</gene>
<keyword evidence="2" id="KW-0812">Transmembrane</keyword>
<evidence type="ECO:0000313" key="4">
    <source>
        <dbReference type="Proteomes" id="UP001180973"/>
    </source>
</evidence>
<keyword evidence="2" id="KW-0472">Membrane</keyword>
<dbReference type="RefSeq" id="WP_311413309.1">
    <property type="nucleotide sequence ID" value="NZ_JAVRFL010000025.1"/>
</dbReference>
<feature type="transmembrane region" description="Helical" evidence="2">
    <location>
        <begin position="127"/>
        <end position="145"/>
    </location>
</feature>
<feature type="region of interest" description="Disordered" evidence="1">
    <location>
        <begin position="544"/>
        <end position="567"/>
    </location>
</feature>
<protein>
    <submittedName>
        <fullName evidence="3">Uncharacterized protein</fullName>
    </submittedName>
</protein>
<reference evidence="3" key="1">
    <citation type="submission" date="2023-09" db="EMBL/GenBank/DDBJ databases">
        <title>30 novel species of actinomycetes from the DSMZ collection.</title>
        <authorList>
            <person name="Nouioui I."/>
        </authorList>
    </citation>
    <scope>NUCLEOTIDE SEQUENCE</scope>
    <source>
        <strain evidence="3">DSM 115977</strain>
    </source>
</reference>
<dbReference type="EMBL" id="JAVRFL010000025">
    <property type="protein sequence ID" value="MDT0531430.1"/>
    <property type="molecule type" value="Genomic_DNA"/>
</dbReference>
<organism evidence="3 4">
    <name type="scientific">Micromonospora reichwaldensis</name>
    <dbReference type="NCBI Taxonomy" id="3075516"/>
    <lineage>
        <taxon>Bacteria</taxon>
        <taxon>Bacillati</taxon>
        <taxon>Actinomycetota</taxon>
        <taxon>Actinomycetes</taxon>
        <taxon>Micromonosporales</taxon>
        <taxon>Micromonosporaceae</taxon>
        <taxon>Micromonospora</taxon>
    </lineage>
</organism>
<keyword evidence="4" id="KW-1185">Reference proteome</keyword>
<feature type="transmembrane region" description="Helical" evidence="2">
    <location>
        <begin position="165"/>
        <end position="184"/>
    </location>
</feature>